<dbReference type="RefSeq" id="WP_144855323.1">
    <property type="nucleotide sequence ID" value="NZ_BAAAYT010000002.1"/>
</dbReference>
<dbReference type="GO" id="GO:0000271">
    <property type="term" value="P:polysaccharide biosynthetic process"/>
    <property type="evidence" value="ECO:0007669"/>
    <property type="project" value="UniProtKB-KW"/>
</dbReference>
<dbReference type="Pfam" id="PF11380">
    <property type="entry name" value="Stealth_CR2"/>
    <property type="match status" value="1"/>
</dbReference>
<proteinExistence type="inferred from homology"/>
<dbReference type="OrthoDB" id="9776077at2"/>
<feature type="region of interest" description="Disordered" evidence="4">
    <location>
        <begin position="174"/>
        <end position="195"/>
    </location>
</feature>
<accession>A0A560WHC3</accession>
<keyword evidence="9" id="KW-1185">Reference proteome</keyword>
<evidence type="ECO:0000256" key="2">
    <source>
        <dbReference type="ARBA" id="ARBA00022679"/>
    </source>
</evidence>
<sequence length="541" mass="59113">MLSVLSARARLHARALRDGTRPIDIQGLAPGGTVSVRRGRSLLTAVLVDTFDAWALRDRCRDVTVEALTRAGIEHRVLPALGAEPHRVVVSSSDAEATQSILVALNDIDPDLHLHTGLHASGRLGPSRPARSLPALRAGSVVRVWSPQVSPAGRMLPTRSLGVDVEVWTELAATQASPDGPERPTGTLVAPRPNPFVRSIPPGTLAASLDPPTGTPLEQVDFPIDVVYTWVDSADPAWQEDYAAARAGTDTSAGHASAWSTARWTNRDELRYSLRSIAAYASWVRTIHIVTNGQVPGWLDTDHPKVRVVRHDEIFADTADLPTFSSHAIEANLHRVPGLAQHYLYLNDDVFLARPLRPEHFFTGSGLVRWFPSHVPVDDGPARADDLPVVQAMKNGRALLDEHLGRRPTTRPRHTPHPQRRDVLEDIEAACPDAVRRTSRARFRSPTDISLASQLQAWWADATGRAVPSDTTYEFIDIGDPGVDARIERMLVRADLDSFCLNETTDTDPEVAAKRLRGVLEALLPCPSPFEIPDPSPDTDG</sequence>
<reference evidence="8 9" key="1">
    <citation type="submission" date="2019-06" db="EMBL/GenBank/DDBJ databases">
        <title>Sequencing the genomes of 1000 actinobacteria strains.</title>
        <authorList>
            <person name="Klenk H.-P."/>
        </authorList>
    </citation>
    <scope>NUCLEOTIDE SEQUENCE [LARGE SCALE GENOMIC DNA]</scope>
    <source>
        <strain evidence="8 9">DSM 18935</strain>
    </source>
</reference>
<evidence type="ECO:0000259" key="5">
    <source>
        <dbReference type="Pfam" id="PF11380"/>
    </source>
</evidence>
<keyword evidence="3" id="KW-0270">Exopolysaccharide synthesis</keyword>
<feature type="domain" description="Stealth protein CR1 conserved region 1" evidence="6">
    <location>
        <begin position="222"/>
        <end position="248"/>
    </location>
</feature>
<comment type="caution">
    <text evidence="8">The sequence shown here is derived from an EMBL/GenBank/DDBJ whole genome shotgun (WGS) entry which is preliminary data.</text>
</comment>
<keyword evidence="2" id="KW-0808">Transferase</keyword>
<dbReference type="Pfam" id="PF17101">
    <property type="entry name" value="Stealth_CR1"/>
    <property type="match status" value="1"/>
</dbReference>
<evidence type="ECO:0000256" key="1">
    <source>
        <dbReference type="ARBA" id="ARBA00007583"/>
    </source>
</evidence>
<dbReference type="Pfam" id="PF17102">
    <property type="entry name" value="Stealth_CR3"/>
    <property type="match status" value="1"/>
</dbReference>
<dbReference type="PANTHER" id="PTHR24045">
    <property type="match status" value="1"/>
</dbReference>
<evidence type="ECO:0000313" key="9">
    <source>
        <dbReference type="Proteomes" id="UP000315628"/>
    </source>
</evidence>
<evidence type="ECO:0000256" key="3">
    <source>
        <dbReference type="ARBA" id="ARBA00023169"/>
    </source>
</evidence>
<evidence type="ECO:0000259" key="6">
    <source>
        <dbReference type="Pfam" id="PF17101"/>
    </source>
</evidence>
<organism evidence="8 9">
    <name type="scientific">Marihabitans asiaticum</name>
    <dbReference type="NCBI Taxonomy" id="415218"/>
    <lineage>
        <taxon>Bacteria</taxon>
        <taxon>Bacillati</taxon>
        <taxon>Actinomycetota</taxon>
        <taxon>Actinomycetes</taxon>
        <taxon>Micrococcales</taxon>
        <taxon>Intrasporangiaceae</taxon>
        <taxon>Marihabitans</taxon>
    </lineage>
</organism>
<gene>
    <name evidence="8" type="ORF">FB557_0502</name>
</gene>
<dbReference type="GO" id="GO:0016772">
    <property type="term" value="F:transferase activity, transferring phosphorus-containing groups"/>
    <property type="evidence" value="ECO:0007669"/>
    <property type="project" value="InterPro"/>
</dbReference>
<feature type="domain" description="Stealth protein CR3 conserved region 3" evidence="7">
    <location>
        <begin position="414"/>
        <end position="459"/>
    </location>
</feature>
<dbReference type="InterPro" id="IPR031357">
    <property type="entry name" value="Stealth_CR3"/>
</dbReference>
<feature type="domain" description="Stealth protein CR2 conserved region 2" evidence="5">
    <location>
        <begin position="263"/>
        <end position="366"/>
    </location>
</feature>
<dbReference type="Proteomes" id="UP000315628">
    <property type="component" value="Unassembled WGS sequence"/>
</dbReference>
<dbReference type="EMBL" id="VIUW01000001">
    <property type="protein sequence ID" value="TWD16956.1"/>
    <property type="molecule type" value="Genomic_DNA"/>
</dbReference>
<dbReference type="InterPro" id="IPR021520">
    <property type="entry name" value="Stealth_CR2"/>
</dbReference>
<evidence type="ECO:0000313" key="8">
    <source>
        <dbReference type="EMBL" id="TWD16956.1"/>
    </source>
</evidence>
<comment type="similarity">
    <text evidence="1">Belongs to the stealth family.</text>
</comment>
<protein>
    <submittedName>
        <fullName evidence="8">Stealth-like protein</fullName>
    </submittedName>
</protein>
<name>A0A560WHC3_9MICO</name>
<dbReference type="AlphaFoldDB" id="A0A560WHC3"/>
<dbReference type="InterPro" id="IPR047141">
    <property type="entry name" value="Stealth"/>
</dbReference>
<evidence type="ECO:0000259" key="7">
    <source>
        <dbReference type="Pfam" id="PF17102"/>
    </source>
</evidence>
<dbReference type="InterPro" id="IPR031358">
    <property type="entry name" value="Stealth_CR1"/>
</dbReference>
<dbReference type="PANTHER" id="PTHR24045:SF0">
    <property type="entry name" value="N-ACETYLGLUCOSAMINE-1-PHOSPHOTRANSFERASE SUBUNITS ALPHA_BETA"/>
    <property type="match status" value="1"/>
</dbReference>
<evidence type="ECO:0000256" key="4">
    <source>
        <dbReference type="SAM" id="MobiDB-lite"/>
    </source>
</evidence>